<feature type="domain" description="OmpA-like" evidence="5">
    <location>
        <begin position="135"/>
        <end position="257"/>
    </location>
</feature>
<evidence type="ECO:0000256" key="3">
    <source>
        <dbReference type="ARBA" id="ARBA00023237"/>
    </source>
</evidence>
<dbReference type="RefSeq" id="WP_175533672.1">
    <property type="nucleotide sequence ID" value="NZ_FOSQ01000001.1"/>
</dbReference>
<dbReference type="EMBL" id="FOSQ01000001">
    <property type="protein sequence ID" value="SFK20422.1"/>
    <property type="molecule type" value="Genomic_DNA"/>
</dbReference>
<keyword evidence="3" id="KW-0998">Cell outer membrane</keyword>
<dbReference type="InterPro" id="IPR036737">
    <property type="entry name" value="OmpA-like_sf"/>
</dbReference>
<evidence type="ECO:0000313" key="6">
    <source>
        <dbReference type="EMBL" id="SFK20422.1"/>
    </source>
</evidence>
<dbReference type="PROSITE" id="PS51123">
    <property type="entry name" value="OMPA_2"/>
    <property type="match status" value="1"/>
</dbReference>
<comment type="subcellular location">
    <subcellularLocation>
        <location evidence="1">Cell outer membrane</location>
    </subcellularLocation>
</comment>
<dbReference type="PRINTS" id="PR01021">
    <property type="entry name" value="OMPADOMAIN"/>
</dbReference>
<accession>A0A1I3XLM5</accession>
<dbReference type="PANTHER" id="PTHR30329">
    <property type="entry name" value="STATOR ELEMENT OF FLAGELLAR MOTOR COMPLEX"/>
    <property type="match status" value="1"/>
</dbReference>
<dbReference type="Pfam" id="PF11259">
    <property type="entry name" value="DUF3060"/>
    <property type="match status" value="1"/>
</dbReference>
<evidence type="ECO:0000313" key="7">
    <source>
        <dbReference type="Proteomes" id="UP000199473"/>
    </source>
</evidence>
<keyword evidence="7" id="KW-1185">Reference proteome</keyword>
<dbReference type="STRING" id="1123062.SAMN02745775_101442"/>
<dbReference type="InterPro" id="IPR050330">
    <property type="entry name" value="Bact_OuterMem_StrucFunc"/>
</dbReference>
<evidence type="ECO:0000256" key="2">
    <source>
        <dbReference type="ARBA" id="ARBA00023136"/>
    </source>
</evidence>
<dbReference type="InterPro" id="IPR021417">
    <property type="entry name" value="DUF3060"/>
</dbReference>
<evidence type="ECO:0000256" key="4">
    <source>
        <dbReference type="PROSITE-ProRule" id="PRU00473"/>
    </source>
</evidence>
<dbReference type="CDD" id="cd07185">
    <property type="entry name" value="OmpA_C-like"/>
    <property type="match status" value="1"/>
</dbReference>
<name>A0A1I3XLM5_9PROT</name>
<gene>
    <name evidence="6" type="ORF">SAMN02745775_101442</name>
</gene>
<dbReference type="Pfam" id="PF00691">
    <property type="entry name" value="OmpA"/>
    <property type="match status" value="1"/>
</dbReference>
<dbReference type="Gene3D" id="3.30.1330.60">
    <property type="entry name" value="OmpA-like domain"/>
    <property type="match status" value="1"/>
</dbReference>
<sequence>MTMRPLMIGALAMLALPALGQGLGPLIVEGNAQRQTLDCTGRDVTVRGERNALTFTGGCRSLEVQGNTSTIRAELAPGARVSLRGETLDLTWSQAAEGAAPRIAQEGRQIRVEQVAASPTPVAPTRPGVARRETAQGVALNLSGDVLFPFGADQLRAEAAEGLGQVVTLVRELRPARLRIIGHTDSVGDAQANQDLSLRRARAVQHWLEQRAGDAMPAVVVEGRGEHDPVAPNTRPDGSDDAAARALNRRVEFVLER</sequence>
<dbReference type="InterPro" id="IPR006664">
    <property type="entry name" value="OMP_bac"/>
</dbReference>
<evidence type="ECO:0000259" key="5">
    <source>
        <dbReference type="PROSITE" id="PS51123"/>
    </source>
</evidence>
<evidence type="ECO:0000256" key="1">
    <source>
        <dbReference type="ARBA" id="ARBA00004442"/>
    </source>
</evidence>
<dbReference type="InterPro" id="IPR006665">
    <property type="entry name" value="OmpA-like"/>
</dbReference>
<organism evidence="6 7">
    <name type="scientific">Falsiroseomonas stagni DSM 19981</name>
    <dbReference type="NCBI Taxonomy" id="1123062"/>
    <lineage>
        <taxon>Bacteria</taxon>
        <taxon>Pseudomonadati</taxon>
        <taxon>Pseudomonadota</taxon>
        <taxon>Alphaproteobacteria</taxon>
        <taxon>Acetobacterales</taxon>
        <taxon>Roseomonadaceae</taxon>
        <taxon>Falsiroseomonas</taxon>
    </lineage>
</organism>
<dbReference type="Proteomes" id="UP000199473">
    <property type="component" value="Unassembled WGS sequence"/>
</dbReference>
<dbReference type="AlphaFoldDB" id="A0A1I3XLM5"/>
<protein>
    <submittedName>
        <fullName evidence="6">Outer membrane protein OmpA</fullName>
    </submittedName>
</protein>
<dbReference type="GO" id="GO:0009279">
    <property type="term" value="C:cell outer membrane"/>
    <property type="evidence" value="ECO:0007669"/>
    <property type="project" value="UniProtKB-SubCell"/>
</dbReference>
<keyword evidence="2 4" id="KW-0472">Membrane</keyword>
<reference evidence="6 7" key="1">
    <citation type="submission" date="2016-10" db="EMBL/GenBank/DDBJ databases">
        <authorList>
            <person name="de Groot N.N."/>
        </authorList>
    </citation>
    <scope>NUCLEOTIDE SEQUENCE [LARGE SCALE GENOMIC DNA]</scope>
    <source>
        <strain evidence="6 7">DSM 19981</strain>
    </source>
</reference>
<dbReference type="PANTHER" id="PTHR30329:SF21">
    <property type="entry name" value="LIPOPROTEIN YIAD-RELATED"/>
    <property type="match status" value="1"/>
</dbReference>
<dbReference type="SUPFAM" id="SSF103088">
    <property type="entry name" value="OmpA-like"/>
    <property type="match status" value="1"/>
</dbReference>
<proteinExistence type="predicted"/>